<protein>
    <submittedName>
        <fullName evidence="1">Uncharacterized protein</fullName>
    </submittedName>
</protein>
<keyword evidence="2" id="KW-1185">Reference proteome</keyword>
<sequence length="135" mass="15202">MCRSVKFTCPFEVHPIATSLPSMPPFGLKPNPTHPFVLQCSSMTTSIFVLNSIHIGNFLLAQNSKLVPLASMDIQRDRWSDRVILSECVQRNPVQVRIMNNSVVWEQVSVGKMSNSVRGYPSDDNVREIWGLEAK</sequence>
<comment type="caution">
    <text evidence="1">The sequence shown here is derived from an EMBL/GenBank/DDBJ whole genome shotgun (WGS) entry which is preliminary data.</text>
</comment>
<dbReference type="Proteomes" id="UP000276133">
    <property type="component" value="Unassembled WGS sequence"/>
</dbReference>
<reference evidence="1 2" key="1">
    <citation type="journal article" date="2018" name="Sci. Rep.">
        <title>Genomic signatures of local adaptation to the degree of environmental predictability in rotifers.</title>
        <authorList>
            <person name="Franch-Gras L."/>
            <person name="Hahn C."/>
            <person name="Garcia-Roger E.M."/>
            <person name="Carmona M.J."/>
            <person name="Serra M."/>
            <person name="Gomez A."/>
        </authorList>
    </citation>
    <scope>NUCLEOTIDE SEQUENCE [LARGE SCALE GENOMIC DNA]</scope>
    <source>
        <strain evidence="1">HYR1</strain>
    </source>
</reference>
<dbReference type="AlphaFoldDB" id="A0A3M7RMA2"/>
<evidence type="ECO:0000313" key="2">
    <source>
        <dbReference type="Proteomes" id="UP000276133"/>
    </source>
</evidence>
<dbReference type="EMBL" id="REGN01003083">
    <property type="protein sequence ID" value="RNA24666.1"/>
    <property type="molecule type" value="Genomic_DNA"/>
</dbReference>
<evidence type="ECO:0000313" key="1">
    <source>
        <dbReference type="EMBL" id="RNA24666.1"/>
    </source>
</evidence>
<proteinExistence type="predicted"/>
<name>A0A3M7RMA2_BRAPC</name>
<gene>
    <name evidence="1" type="ORF">BpHYR1_039023</name>
</gene>
<organism evidence="1 2">
    <name type="scientific">Brachionus plicatilis</name>
    <name type="common">Marine rotifer</name>
    <name type="synonym">Brachionus muelleri</name>
    <dbReference type="NCBI Taxonomy" id="10195"/>
    <lineage>
        <taxon>Eukaryota</taxon>
        <taxon>Metazoa</taxon>
        <taxon>Spiralia</taxon>
        <taxon>Gnathifera</taxon>
        <taxon>Rotifera</taxon>
        <taxon>Eurotatoria</taxon>
        <taxon>Monogononta</taxon>
        <taxon>Pseudotrocha</taxon>
        <taxon>Ploima</taxon>
        <taxon>Brachionidae</taxon>
        <taxon>Brachionus</taxon>
    </lineage>
</organism>
<accession>A0A3M7RMA2</accession>